<evidence type="ECO:0000313" key="1">
    <source>
        <dbReference type="EMBL" id="UWX54918.1"/>
    </source>
</evidence>
<proteinExistence type="predicted"/>
<dbReference type="RefSeq" id="WP_260572772.1">
    <property type="nucleotide sequence ID" value="NZ_CP104205.1"/>
</dbReference>
<organism evidence="1 2">
    <name type="scientific">Maribacter litopenaei</name>
    <dbReference type="NCBI Taxonomy" id="2976127"/>
    <lineage>
        <taxon>Bacteria</taxon>
        <taxon>Pseudomonadati</taxon>
        <taxon>Bacteroidota</taxon>
        <taxon>Flavobacteriia</taxon>
        <taxon>Flavobacteriales</taxon>
        <taxon>Flavobacteriaceae</taxon>
        <taxon>Maribacter</taxon>
    </lineage>
</organism>
<sequence>MSPQNTDSSIPSLSLVNNFTDTSDYIFRNNSYFKIRNMQVGYSLPTDVIGKMAGMTGLRVYLQGENLFWFTPKGYIGADPGENRCEPYSGTNRVFTRLEH</sequence>
<name>A0ABY5Y7Q7_9FLAO</name>
<protein>
    <recommendedName>
        <fullName evidence="3">Beta/Gamma crystallin</fullName>
    </recommendedName>
</protein>
<evidence type="ECO:0008006" key="3">
    <source>
        <dbReference type="Google" id="ProtNLM"/>
    </source>
</evidence>
<evidence type="ECO:0000313" key="2">
    <source>
        <dbReference type="Proteomes" id="UP001059209"/>
    </source>
</evidence>
<dbReference type="EMBL" id="CP104205">
    <property type="protein sequence ID" value="UWX54918.1"/>
    <property type="molecule type" value="Genomic_DNA"/>
</dbReference>
<reference evidence="1" key="1">
    <citation type="submission" date="2022-09" db="EMBL/GenBank/DDBJ databases">
        <title>Maribacter litopenaei sp. nov., isolated from the intestinal tract of the Pacific White Shrimp, Litopenaeus vannamei.</title>
        <authorList>
            <person name="Kim S.Y."/>
            <person name="Hwang C.Y."/>
        </authorList>
    </citation>
    <scope>NUCLEOTIDE SEQUENCE</scope>
    <source>
        <strain evidence="1">HL-LV01</strain>
    </source>
</reference>
<dbReference type="Proteomes" id="UP001059209">
    <property type="component" value="Chromosome"/>
</dbReference>
<keyword evidence="2" id="KW-1185">Reference proteome</keyword>
<accession>A0ABY5Y7Q7</accession>
<gene>
    <name evidence="1" type="ORF">NYZ99_19620</name>
</gene>